<reference evidence="1 2" key="1">
    <citation type="submission" date="2020-02" db="EMBL/GenBank/DDBJ databases">
        <title>Draft genome sequence of Haematococcus lacustris strain NIES-144.</title>
        <authorList>
            <person name="Morimoto D."/>
            <person name="Nakagawa S."/>
            <person name="Yoshida T."/>
            <person name="Sawayama S."/>
        </authorList>
    </citation>
    <scope>NUCLEOTIDE SEQUENCE [LARGE SCALE GENOMIC DNA]</scope>
    <source>
        <strain evidence="1 2">NIES-144</strain>
    </source>
</reference>
<evidence type="ECO:0000313" key="2">
    <source>
        <dbReference type="Proteomes" id="UP000485058"/>
    </source>
</evidence>
<dbReference type="EMBL" id="BLLF01003724">
    <property type="protein sequence ID" value="GFH28056.1"/>
    <property type="molecule type" value="Genomic_DNA"/>
</dbReference>
<name>A0A6A0A6A1_HAELA</name>
<proteinExistence type="predicted"/>
<dbReference type="Proteomes" id="UP000485058">
    <property type="component" value="Unassembled WGS sequence"/>
</dbReference>
<comment type="caution">
    <text evidence="1">The sequence shown here is derived from an EMBL/GenBank/DDBJ whole genome shotgun (WGS) entry which is preliminary data.</text>
</comment>
<keyword evidence="2" id="KW-1185">Reference proteome</keyword>
<organism evidence="1 2">
    <name type="scientific">Haematococcus lacustris</name>
    <name type="common">Green alga</name>
    <name type="synonym">Haematococcus pluvialis</name>
    <dbReference type="NCBI Taxonomy" id="44745"/>
    <lineage>
        <taxon>Eukaryota</taxon>
        <taxon>Viridiplantae</taxon>
        <taxon>Chlorophyta</taxon>
        <taxon>core chlorophytes</taxon>
        <taxon>Chlorophyceae</taxon>
        <taxon>CS clade</taxon>
        <taxon>Chlamydomonadales</taxon>
        <taxon>Haematococcaceae</taxon>
        <taxon>Haematococcus</taxon>
    </lineage>
</organism>
<evidence type="ECO:0000313" key="1">
    <source>
        <dbReference type="EMBL" id="GFH28056.1"/>
    </source>
</evidence>
<dbReference type="AlphaFoldDB" id="A0A6A0A6A1"/>
<feature type="non-terminal residue" evidence="1">
    <location>
        <position position="1"/>
    </location>
</feature>
<gene>
    <name evidence="1" type="ORF">HaLaN_26474</name>
</gene>
<accession>A0A6A0A6A1</accession>
<protein>
    <submittedName>
        <fullName evidence="1">Uncharacterized protein</fullName>
    </submittedName>
</protein>
<sequence length="54" mass="6256">MKEKYESKLQGEREASLRLKGENGIMRKKFNALQKDIEAQKEEIKNLFEQASAA</sequence>